<evidence type="ECO:0000256" key="1">
    <source>
        <dbReference type="SAM" id="MobiDB-lite"/>
    </source>
</evidence>
<accession>A0A0C2ZMB4</accession>
<evidence type="ECO:0000256" key="2">
    <source>
        <dbReference type="SAM" id="Phobius"/>
    </source>
</evidence>
<keyword evidence="2" id="KW-0812">Transmembrane</keyword>
<sequence>MGTTKAMTRSIETTRTITADDGDDDDDSPTSVITTTSSIMRTAITEYQYHHNHYHCTAMMTAARELFCLNIFQRILTFSGSFIAILVLFNTCDTSLHSLHLCVRSPVPFDSSVGPLVSLICSYAS</sequence>
<evidence type="ECO:0000313" key="4">
    <source>
        <dbReference type="Proteomes" id="UP000053989"/>
    </source>
</evidence>
<dbReference type="InParanoid" id="A0A0C2ZMB4"/>
<dbReference type="HOGENOM" id="CLU_1993952_0_0_1"/>
<feature type="compositionally biased region" description="Polar residues" evidence="1">
    <location>
        <begin position="1"/>
        <end position="11"/>
    </location>
</feature>
<dbReference type="AlphaFoldDB" id="A0A0C2ZMB4"/>
<gene>
    <name evidence="3" type="ORF">SCLCIDRAFT_789272</name>
</gene>
<dbReference type="EMBL" id="KN822040">
    <property type="protein sequence ID" value="KIM62708.1"/>
    <property type="molecule type" value="Genomic_DNA"/>
</dbReference>
<evidence type="ECO:0000313" key="3">
    <source>
        <dbReference type="EMBL" id="KIM62708.1"/>
    </source>
</evidence>
<keyword evidence="2" id="KW-0472">Membrane</keyword>
<name>A0A0C2ZMB4_9AGAM</name>
<feature type="transmembrane region" description="Helical" evidence="2">
    <location>
        <begin position="67"/>
        <end position="89"/>
    </location>
</feature>
<protein>
    <submittedName>
        <fullName evidence="3">Uncharacterized protein</fullName>
    </submittedName>
</protein>
<feature type="region of interest" description="Disordered" evidence="1">
    <location>
        <begin position="1"/>
        <end position="31"/>
    </location>
</feature>
<reference evidence="3 4" key="1">
    <citation type="submission" date="2014-04" db="EMBL/GenBank/DDBJ databases">
        <authorList>
            <consortium name="DOE Joint Genome Institute"/>
            <person name="Kuo A."/>
            <person name="Kohler A."/>
            <person name="Nagy L.G."/>
            <person name="Floudas D."/>
            <person name="Copeland A."/>
            <person name="Barry K.W."/>
            <person name="Cichocki N."/>
            <person name="Veneault-Fourrey C."/>
            <person name="LaButti K."/>
            <person name="Lindquist E.A."/>
            <person name="Lipzen A."/>
            <person name="Lundell T."/>
            <person name="Morin E."/>
            <person name="Murat C."/>
            <person name="Sun H."/>
            <person name="Tunlid A."/>
            <person name="Henrissat B."/>
            <person name="Grigoriev I.V."/>
            <person name="Hibbett D.S."/>
            <person name="Martin F."/>
            <person name="Nordberg H.P."/>
            <person name="Cantor M.N."/>
            <person name="Hua S.X."/>
        </authorList>
    </citation>
    <scope>NUCLEOTIDE SEQUENCE [LARGE SCALE GENOMIC DNA]</scope>
    <source>
        <strain evidence="3 4">Foug A</strain>
    </source>
</reference>
<reference evidence="4" key="2">
    <citation type="submission" date="2015-01" db="EMBL/GenBank/DDBJ databases">
        <title>Evolutionary Origins and Diversification of the Mycorrhizal Mutualists.</title>
        <authorList>
            <consortium name="DOE Joint Genome Institute"/>
            <consortium name="Mycorrhizal Genomics Consortium"/>
            <person name="Kohler A."/>
            <person name="Kuo A."/>
            <person name="Nagy L.G."/>
            <person name="Floudas D."/>
            <person name="Copeland A."/>
            <person name="Barry K.W."/>
            <person name="Cichocki N."/>
            <person name="Veneault-Fourrey C."/>
            <person name="LaButti K."/>
            <person name="Lindquist E.A."/>
            <person name="Lipzen A."/>
            <person name="Lundell T."/>
            <person name="Morin E."/>
            <person name="Murat C."/>
            <person name="Riley R."/>
            <person name="Ohm R."/>
            <person name="Sun H."/>
            <person name="Tunlid A."/>
            <person name="Henrissat B."/>
            <person name="Grigoriev I.V."/>
            <person name="Hibbett D.S."/>
            <person name="Martin F."/>
        </authorList>
    </citation>
    <scope>NUCLEOTIDE SEQUENCE [LARGE SCALE GENOMIC DNA]</scope>
    <source>
        <strain evidence="4">Foug A</strain>
    </source>
</reference>
<dbReference type="Proteomes" id="UP000053989">
    <property type="component" value="Unassembled WGS sequence"/>
</dbReference>
<keyword evidence="2" id="KW-1133">Transmembrane helix</keyword>
<organism evidence="3 4">
    <name type="scientific">Scleroderma citrinum Foug A</name>
    <dbReference type="NCBI Taxonomy" id="1036808"/>
    <lineage>
        <taxon>Eukaryota</taxon>
        <taxon>Fungi</taxon>
        <taxon>Dikarya</taxon>
        <taxon>Basidiomycota</taxon>
        <taxon>Agaricomycotina</taxon>
        <taxon>Agaricomycetes</taxon>
        <taxon>Agaricomycetidae</taxon>
        <taxon>Boletales</taxon>
        <taxon>Sclerodermatineae</taxon>
        <taxon>Sclerodermataceae</taxon>
        <taxon>Scleroderma</taxon>
    </lineage>
</organism>
<proteinExistence type="predicted"/>
<keyword evidence="4" id="KW-1185">Reference proteome</keyword>